<protein>
    <submittedName>
        <fullName evidence="7">2-desacetyl-2-hydroxyethyl bacteriochlorophyllide A dehydrogenase</fullName>
    </submittedName>
</protein>
<dbReference type="InterPro" id="IPR036291">
    <property type="entry name" value="NAD(P)-bd_dom_sf"/>
</dbReference>
<feature type="domain" description="Alcohol dehydrogenase-like N-terminal" evidence="6">
    <location>
        <begin position="24"/>
        <end position="136"/>
    </location>
</feature>
<dbReference type="PANTHER" id="PTHR43401">
    <property type="entry name" value="L-THREONINE 3-DEHYDROGENASE"/>
    <property type="match status" value="1"/>
</dbReference>
<dbReference type="PROSITE" id="PS00059">
    <property type="entry name" value="ADH_ZINC"/>
    <property type="match status" value="1"/>
</dbReference>
<evidence type="ECO:0000259" key="6">
    <source>
        <dbReference type="Pfam" id="PF08240"/>
    </source>
</evidence>
<dbReference type="InterPro" id="IPR050129">
    <property type="entry name" value="Zn_alcohol_dh"/>
</dbReference>
<dbReference type="EMBL" id="FOOY01000004">
    <property type="protein sequence ID" value="SFG05297.1"/>
    <property type="molecule type" value="Genomic_DNA"/>
</dbReference>
<proteinExistence type="inferred from homology"/>
<evidence type="ECO:0000256" key="4">
    <source>
        <dbReference type="RuleBase" id="RU361277"/>
    </source>
</evidence>
<evidence type="ECO:0000313" key="7">
    <source>
        <dbReference type="EMBL" id="SFG05297.1"/>
    </source>
</evidence>
<dbReference type="CDD" id="cd08234">
    <property type="entry name" value="threonine_DH_like"/>
    <property type="match status" value="1"/>
</dbReference>
<dbReference type="AlphaFoldDB" id="A0A1I2NUK4"/>
<dbReference type="InterPro" id="IPR011032">
    <property type="entry name" value="GroES-like_sf"/>
</dbReference>
<comment type="cofactor">
    <cofactor evidence="4">
        <name>Zn(2+)</name>
        <dbReference type="ChEBI" id="CHEBI:29105"/>
    </cofactor>
</comment>
<dbReference type="PANTHER" id="PTHR43401:SF2">
    <property type="entry name" value="L-THREONINE 3-DEHYDROGENASE"/>
    <property type="match status" value="1"/>
</dbReference>
<reference evidence="8" key="1">
    <citation type="submission" date="2016-10" db="EMBL/GenBank/DDBJ databases">
        <authorList>
            <person name="Varghese N."/>
            <person name="Submissions S."/>
        </authorList>
    </citation>
    <scope>NUCLEOTIDE SEQUENCE [LARGE SCALE GENOMIC DNA]</scope>
    <source>
        <strain evidence="8">ATCC 700379</strain>
    </source>
</reference>
<dbReference type="STRING" id="269670.SAMN02982927_00475"/>
<gene>
    <name evidence="7" type="ORF">SAMN02982927_00475</name>
</gene>
<dbReference type="SUPFAM" id="SSF51735">
    <property type="entry name" value="NAD(P)-binding Rossmann-fold domains"/>
    <property type="match status" value="1"/>
</dbReference>
<dbReference type="OrthoDB" id="9770238at2"/>
<dbReference type="GO" id="GO:0008270">
    <property type="term" value="F:zinc ion binding"/>
    <property type="evidence" value="ECO:0007669"/>
    <property type="project" value="InterPro"/>
</dbReference>
<dbReference type="InterPro" id="IPR002328">
    <property type="entry name" value="ADH_Zn_CS"/>
</dbReference>
<dbReference type="InterPro" id="IPR013149">
    <property type="entry name" value="ADH-like_C"/>
</dbReference>
<evidence type="ECO:0000259" key="5">
    <source>
        <dbReference type="Pfam" id="PF00107"/>
    </source>
</evidence>
<dbReference type="SUPFAM" id="SSF50129">
    <property type="entry name" value="GroES-like"/>
    <property type="match status" value="1"/>
</dbReference>
<dbReference type="Pfam" id="PF08240">
    <property type="entry name" value="ADH_N"/>
    <property type="match status" value="1"/>
</dbReference>
<dbReference type="Gene3D" id="3.40.50.720">
    <property type="entry name" value="NAD(P)-binding Rossmann-like Domain"/>
    <property type="match status" value="1"/>
</dbReference>
<dbReference type="RefSeq" id="WP_093669719.1">
    <property type="nucleotide sequence ID" value="NZ_FOOY01000004.1"/>
</dbReference>
<organism evidence="7 8">
    <name type="scientific">Sporolactobacillus nakayamae</name>
    <dbReference type="NCBI Taxonomy" id="269670"/>
    <lineage>
        <taxon>Bacteria</taxon>
        <taxon>Bacillati</taxon>
        <taxon>Bacillota</taxon>
        <taxon>Bacilli</taxon>
        <taxon>Bacillales</taxon>
        <taxon>Sporolactobacillaceae</taxon>
        <taxon>Sporolactobacillus</taxon>
    </lineage>
</organism>
<keyword evidence="2 4" id="KW-0862">Zinc</keyword>
<evidence type="ECO:0000313" key="8">
    <source>
        <dbReference type="Proteomes" id="UP000198752"/>
    </source>
</evidence>
<evidence type="ECO:0000256" key="1">
    <source>
        <dbReference type="ARBA" id="ARBA00022723"/>
    </source>
</evidence>
<dbReference type="Gene3D" id="3.90.180.10">
    <property type="entry name" value="Medium-chain alcohol dehydrogenases, catalytic domain"/>
    <property type="match status" value="1"/>
</dbReference>
<name>A0A1I2NUK4_9BACL</name>
<keyword evidence="8" id="KW-1185">Reference proteome</keyword>
<dbReference type="InterPro" id="IPR013154">
    <property type="entry name" value="ADH-like_N"/>
</dbReference>
<keyword evidence="3" id="KW-0560">Oxidoreductase</keyword>
<accession>A0A1I2NUK4</accession>
<comment type="similarity">
    <text evidence="4">Belongs to the zinc-containing alcohol dehydrogenase family.</text>
</comment>
<dbReference type="Proteomes" id="UP000198752">
    <property type="component" value="Unassembled WGS sequence"/>
</dbReference>
<dbReference type="GO" id="GO:0016491">
    <property type="term" value="F:oxidoreductase activity"/>
    <property type="evidence" value="ECO:0007669"/>
    <property type="project" value="UniProtKB-KW"/>
</dbReference>
<evidence type="ECO:0000256" key="3">
    <source>
        <dbReference type="ARBA" id="ARBA00023002"/>
    </source>
</evidence>
<evidence type="ECO:0000256" key="2">
    <source>
        <dbReference type="ARBA" id="ARBA00022833"/>
    </source>
</evidence>
<sequence length="332" mass="36381">MNALVLTKKNSLSHKILQEAPLKSHEIRVNVKCVGICGTDKHLYQGQPGSGEANMPVVLGHEISGLIAELGPDVHSALHVGDRVAIDPNIPCGYCRYCKEGRPQLCEHNEAIGVTRHGGMAQFVNVPEGNVYLIPDSLSFQAAAMVEPVSCVVHGLNELTIKSHYTALVVGDGFIGQLFTALLATRVKKVDVSGRNEKKIPILKKIGATEVFNPEIEKHDENYDLVIECVGLPITQERAISSARRGGQVLMFGVSEPEDQIKINSYDIFFKELTIKGAFINPFAMQDAIQLMADRRIDIEALITHELRLEDVPDVLSGRFKEKITKAVVTIG</sequence>
<dbReference type="Pfam" id="PF00107">
    <property type="entry name" value="ADH_zinc_N"/>
    <property type="match status" value="1"/>
</dbReference>
<feature type="domain" description="Alcohol dehydrogenase-like C-terminal" evidence="5">
    <location>
        <begin position="189"/>
        <end position="292"/>
    </location>
</feature>
<keyword evidence="1 4" id="KW-0479">Metal-binding</keyword>